<gene>
    <name evidence="2" type="ORF">V6243_12075</name>
</gene>
<protein>
    <recommendedName>
        <fullName evidence="4">DUF1311 domain-containing protein</fullName>
    </recommendedName>
</protein>
<reference evidence="2 3" key="1">
    <citation type="submission" date="2024-02" db="EMBL/GenBank/DDBJ databases">
        <title>Bacteria isolated from the canopy kelp, Nereocystis luetkeana.</title>
        <authorList>
            <person name="Pfister C.A."/>
            <person name="Younker I.T."/>
            <person name="Light S.H."/>
        </authorList>
    </citation>
    <scope>NUCLEOTIDE SEQUENCE [LARGE SCALE GENOMIC DNA]</scope>
    <source>
        <strain evidence="2 3">TI.5.07</strain>
    </source>
</reference>
<proteinExistence type="predicted"/>
<evidence type="ECO:0008006" key="4">
    <source>
        <dbReference type="Google" id="ProtNLM"/>
    </source>
</evidence>
<feature type="signal peptide" evidence="1">
    <location>
        <begin position="1"/>
        <end position="32"/>
    </location>
</feature>
<dbReference type="EMBL" id="JBAKAP010000013">
    <property type="protein sequence ID" value="MEL0617564.1"/>
    <property type="molecule type" value="Genomic_DNA"/>
</dbReference>
<keyword evidence="1" id="KW-0732">Signal</keyword>
<evidence type="ECO:0000313" key="2">
    <source>
        <dbReference type="EMBL" id="MEL0617564.1"/>
    </source>
</evidence>
<keyword evidence="3" id="KW-1185">Reference proteome</keyword>
<name>A0ABU9GHJ1_COBMA</name>
<dbReference type="Proteomes" id="UP001378242">
    <property type="component" value="Unassembled WGS sequence"/>
</dbReference>
<comment type="caution">
    <text evidence="2">The sequence shown here is derived from an EMBL/GenBank/DDBJ whole genome shotgun (WGS) entry which is preliminary data.</text>
</comment>
<sequence length="92" mass="10563">MSKYFSFIPSRSLLAALMVLLIGLTASGAASAGEREEKIKRCQFIKNKIEYYTAMRRGGGSSGQMRSWQSQRNDYKQRYRDENCTRVRTALK</sequence>
<organism evidence="2 3">
    <name type="scientific">Cobetia marina</name>
    <name type="common">Deleya marina</name>
    <dbReference type="NCBI Taxonomy" id="28258"/>
    <lineage>
        <taxon>Bacteria</taxon>
        <taxon>Pseudomonadati</taxon>
        <taxon>Pseudomonadota</taxon>
        <taxon>Gammaproteobacteria</taxon>
        <taxon>Oceanospirillales</taxon>
        <taxon>Halomonadaceae</taxon>
        <taxon>Cobetia</taxon>
    </lineage>
</organism>
<evidence type="ECO:0000313" key="3">
    <source>
        <dbReference type="Proteomes" id="UP001378242"/>
    </source>
</evidence>
<accession>A0ABU9GHJ1</accession>
<dbReference type="RefSeq" id="WP_176494292.1">
    <property type="nucleotide sequence ID" value="NZ_JBAKAP010000013.1"/>
</dbReference>
<feature type="chain" id="PRO_5047063957" description="DUF1311 domain-containing protein" evidence="1">
    <location>
        <begin position="33"/>
        <end position="92"/>
    </location>
</feature>
<evidence type="ECO:0000256" key="1">
    <source>
        <dbReference type="SAM" id="SignalP"/>
    </source>
</evidence>